<keyword evidence="2" id="KW-1185">Reference proteome</keyword>
<protein>
    <submittedName>
        <fullName evidence="1">Uncharacterized protein</fullName>
    </submittedName>
</protein>
<proteinExistence type="predicted"/>
<dbReference type="Proteomes" id="UP000198929">
    <property type="component" value="Unassembled WGS sequence"/>
</dbReference>
<evidence type="ECO:0000313" key="2">
    <source>
        <dbReference type="Proteomes" id="UP000198929"/>
    </source>
</evidence>
<accession>A0A1H9QLI9</accession>
<dbReference type="RefSeq" id="WP_092255970.1">
    <property type="nucleotide sequence ID" value="NZ_CP047199.1"/>
</dbReference>
<evidence type="ECO:0000313" key="1">
    <source>
        <dbReference type="EMBL" id="SER61277.1"/>
    </source>
</evidence>
<dbReference type="STRING" id="1121357.SAMN05661109_00595"/>
<organism evidence="1 2">
    <name type="scientific">Corynebacterium cystitidis DSM 20524</name>
    <dbReference type="NCBI Taxonomy" id="1121357"/>
    <lineage>
        <taxon>Bacteria</taxon>
        <taxon>Bacillati</taxon>
        <taxon>Actinomycetota</taxon>
        <taxon>Actinomycetes</taxon>
        <taxon>Mycobacteriales</taxon>
        <taxon>Corynebacteriaceae</taxon>
        <taxon>Corynebacterium</taxon>
    </lineage>
</organism>
<dbReference type="EMBL" id="FOGQ01000002">
    <property type="protein sequence ID" value="SER61277.1"/>
    <property type="molecule type" value="Genomic_DNA"/>
</dbReference>
<name>A0A1H9QLI9_9CORY</name>
<gene>
    <name evidence="1" type="ORF">SAMN05661109_00595</name>
</gene>
<dbReference type="AlphaFoldDB" id="A0A1H9QLI9"/>
<sequence>MTSGGKKLNIVPSDVAAAIAKLLIPARSLVMHGRNFSMLRSLTFTTVSGLREMGDSHDGVLSDHGRQSQKAFADRFGNIAAQLRQNVAEIVDTETEPFLITAPFVGIPGTLESTPEDVLGVH</sequence>
<reference evidence="2" key="1">
    <citation type="submission" date="2016-10" db="EMBL/GenBank/DDBJ databases">
        <authorList>
            <person name="Varghese N."/>
            <person name="Submissions S."/>
        </authorList>
    </citation>
    <scope>NUCLEOTIDE SEQUENCE [LARGE SCALE GENOMIC DNA]</scope>
    <source>
        <strain evidence="2">DSM 20524</strain>
    </source>
</reference>